<keyword evidence="2" id="KW-0371">Homeobox</keyword>
<evidence type="ECO:0000256" key="3">
    <source>
        <dbReference type="ARBA" id="ARBA00023163"/>
    </source>
</evidence>
<evidence type="ECO:0000256" key="2">
    <source>
        <dbReference type="ARBA" id="ARBA00023155"/>
    </source>
</evidence>
<evidence type="ECO:0000256" key="4">
    <source>
        <dbReference type="ARBA" id="ARBA00023242"/>
    </source>
</evidence>
<keyword evidence="4" id="KW-0539">Nucleus</keyword>
<dbReference type="PANTHER" id="PTHR11850">
    <property type="entry name" value="HOMEOBOX PROTEIN TRANSCRIPTION FACTORS"/>
    <property type="match status" value="1"/>
</dbReference>
<keyword evidence="7" id="KW-1185">Reference proteome</keyword>
<evidence type="ECO:0000259" key="5">
    <source>
        <dbReference type="SMART" id="SM00574"/>
    </source>
</evidence>
<reference evidence="6" key="1">
    <citation type="submission" date="2023-05" db="EMBL/GenBank/DDBJ databases">
        <authorList>
            <person name="Huff M."/>
        </authorList>
    </citation>
    <scope>NUCLEOTIDE SEQUENCE</scope>
</reference>
<accession>A0AAD2DVH2</accession>
<keyword evidence="3" id="KW-0804">Transcription</keyword>
<dbReference type="InterPro" id="IPR050224">
    <property type="entry name" value="TALE_homeobox"/>
</dbReference>
<proteinExistence type="predicted"/>
<evidence type="ECO:0000313" key="6">
    <source>
        <dbReference type="EMBL" id="CAI9765491.1"/>
    </source>
</evidence>
<dbReference type="InterPro" id="IPR006563">
    <property type="entry name" value="POX_dom"/>
</dbReference>
<evidence type="ECO:0000256" key="1">
    <source>
        <dbReference type="ARBA" id="ARBA00023125"/>
    </source>
</evidence>
<feature type="domain" description="POX" evidence="5">
    <location>
        <begin position="6"/>
        <end position="78"/>
    </location>
</feature>
<protein>
    <recommendedName>
        <fullName evidence="5">POX domain-containing protein</fullName>
    </recommendedName>
</protein>
<dbReference type="GO" id="GO:0003677">
    <property type="term" value="F:DNA binding"/>
    <property type="evidence" value="ECO:0007669"/>
    <property type="project" value="UniProtKB-KW"/>
</dbReference>
<dbReference type="AlphaFoldDB" id="A0AAD2DVH2"/>
<gene>
    <name evidence="6" type="ORF">FPE_LOCUS12921</name>
</gene>
<sequence>MYKSVLGVAFHNFVSVPCTKMVGWYKVDRRYRQYYHQKQIVVSSFDVVAGSGSAKPYTAIAIKTISRHFSFLHDAINGKICVARKSLREEDCLANAEGVGISRLRYVDQQLRQQEPFSNSERCNHMLGGHRGDSQKLCFNFARLAFRALCSSVRSAKLYFVF</sequence>
<dbReference type="EMBL" id="OU503042">
    <property type="protein sequence ID" value="CAI9765491.1"/>
    <property type="molecule type" value="Genomic_DNA"/>
</dbReference>
<keyword evidence="1" id="KW-0238">DNA-binding</keyword>
<evidence type="ECO:0000313" key="7">
    <source>
        <dbReference type="Proteomes" id="UP000834106"/>
    </source>
</evidence>
<dbReference type="Pfam" id="PF07526">
    <property type="entry name" value="POX"/>
    <property type="match status" value="1"/>
</dbReference>
<dbReference type="SMART" id="SM00574">
    <property type="entry name" value="POX"/>
    <property type="match status" value="1"/>
</dbReference>
<organism evidence="6 7">
    <name type="scientific">Fraxinus pennsylvanica</name>
    <dbReference type="NCBI Taxonomy" id="56036"/>
    <lineage>
        <taxon>Eukaryota</taxon>
        <taxon>Viridiplantae</taxon>
        <taxon>Streptophyta</taxon>
        <taxon>Embryophyta</taxon>
        <taxon>Tracheophyta</taxon>
        <taxon>Spermatophyta</taxon>
        <taxon>Magnoliopsida</taxon>
        <taxon>eudicotyledons</taxon>
        <taxon>Gunneridae</taxon>
        <taxon>Pentapetalae</taxon>
        <taxon>asterids</taxon>
        <taxon>lamiids</taxon>
        <taxon>Lamiales</taxon>
        <taxon>Oleaceae</taxon>
        <taxon>Oleeae</taxon>
        <taxon>Fraxinus</taxon>
    </lineage>
</organism>
<dbReference type="Proteomes" id="UP000834106">
    <property type="component" value="Chromosome 7"/>
</dbReference>
<name>A0AAD2DVH2_9LAMI</name>